<dbReference type="Gene3D" id="1.10.10.10">
    <property type="entry name" value="Winged helix-like DNA-binding domain superfamily/Winged helix DNA-binding domain"/>
    <property type="match status" value="1"/>
</dbReference>
<evidence type="ECO:0000313" key="5">
    <source>
        <dbReference type="EMBL" id="ELY62577.1"/>
    </source>
</evidence>
<dbReference type="SUPFAM" id="SSF88659">
    <property type="entry name" value="Sigma3 and sigma4 domains of RNA polymerase sigma factors"/>
    <property type="match status" value="1"/>
</dbReference>
<evidence type="ECO:0000256" key="1">
    <source>
        <dbReference type="ARBA" id="ARBA00023015"/>
    </source>
</evidence>
<dbReference type="EMBL" id="AOIC01000124">
    <property type="protein sequence ID" value="ELY62577.1"/>
    <property type="molecule type" value="Genomic_DNA"/>
</dbReference>
<organism evidence="5 6">
    <name type="scientific">Natronobacterium gregoryi (strain ATCC 43098 / DSM 3393 / CCM 3738 / CIP 104747 / IAM 13177 / JCM 8860 / NBRC 102187 / NCIMB 2189 / SP2)</name>
    <dbReference type="NCBI Taxonomy" id="797304"/>
    <lineage>
        <taxon>Archaea</taxon>
        <taxon>Methanobacteriati</taxon>
        <taxon>Methanobacteriota</taxon>
        <taxon>Stenosarchaea group</taxon>
        <taxon>Halobacteria</taxon>
        <taxon>Halobacteriales</taxon>
        <taxon>Natrialbaceae</taxon>
        <taxon>Natronobacterium</taxon>
    </lineage>
</organism>
<dbReference type="InterPro" id="IPR007050">
    <property type="entry name" value="HTH_bacterioopsin"/>
</dbReference>
<dbReference type="InterPro" id="IPR036388">
    <property type="entry name" value="WH-like_DNA-bd_sf"/>
</dbReference>
<dbReference type="Pfam" id="PF15915">
    <property type="entry name" value="BAT"/>
    <property type="match status" value="1"/>
</dbReference>
<evidence type="ECO:0000259" key="4">
    <source>
        <dbReference type="Pfam" id="PF15915"/>
    </source>
</evidence>
<gene>
    <name evidence="5" type="ORF">C490_17856</name>
</gene>
<sequence>MSFSHETRHHTMALITEVRFAHEDGALVDTLTTSPDLTVGVVGERSTTPEQHVYFFRFDDEPDELRPLLEDDRSVRNFEQVSAVDDRYLWRIEFGPETKLLAPDVTEVGGFVLDARSSPIPHPPRGWRERWAFPDESGLYDVWQRARTDGFEFEMLDLSRQRRSGTDVDPASLTDQQRTALVTAYERGYFREPRETSLEELAAELDISPSAVNGRLRRGLKVLIETALVVDSPAPTDSRLQKRNVANRLHR</sequence>
<dbReference type="InterPro" id="IPR013324">
    <property type="entry name" value="RNA_pol_sigma_r3/r4-like"/>
</dbReference>
<dbReference type="AlphaFoldDB" id="L9XM12"/>
<keyword evidence="2" id="KW-0804">Transcription</keyword>
<dbReference type="PANTHER" id="PTHR34236">
    <property type="entry name" value="DIMETHYL SULFOXIDE REDUCTASE TRANSCRIPTIONAL ACTIVATOR"/>
    <property type="match status" value="1"/>
</dbReference>
<evidence type="ECO:0000313" key="6">
    <source>
        <dbReference type="Proteomes" id="UP000011613"/>
    </source>
</evidence>
<dbReference type="Proteomes" id="UP000011613">
    <property type="component" value="Unassembled WGS sequence"/>
</dbReference>
<protein>
    <submittedName>
        <fullName evidence="5">Bacterio-opsin activator HTH domain-containing protein</fullName>
    </submittedName>
</protein>
<proteinExistence type="predicted"/>
<name>L9XM12_NATGS</name>
<reference evidence="5 6" key="1">
    <citation type="journal article" date="2014" name="PLoS Genet.">
        <title>Phylogenetically driven sequencing of extremely halophilic archaea reveals strategies for static and dynamic osmo-response.</title>
        <authorList>
            <person name="Becker E.A."/>
            <person name="Seitzer P.M."/>
            <person name="Tritt A."/>
            <person name="Larsen D."/>
            <person name="Krusor M."/>
            <person name="Yao A.I."/>
            <person name="Wu D."/>
            <person name="Madern D."/>
            <person name="Eisen J.A."/>
            <person name="Darling A.E."/>
            <person name="Facciotti M.T."/>
        </authorList>
    </citation>
    <scope>NUCLEOTIDE SEQUENCE [LARGE SCALE GENOMIC DNA]</scope>
    <source>
        <strain evidence="5 6">SP2</strain>
    </source>
</reference>
<feature type="domain" description="Bacterioopsin transcriptional activator GAF and HTH associated" evidence="4">
    <location>
        <begin position="16"/>
        <end position="117"/>
    </location>
</feature>
<evidence type="ECO:0000256" key="2">
    <source>
        <dbReference type="ARBA" id="ARBA00023163"/>
    </source>
</evidence>
<evidence type="ECO:0000259" key="3">
    <source>
        <dbReference type="Pfam" id="PF04967"/>
    </source>
</evidence>
<feature type="domain" description="HTH bat-type" evidence="3">
    <location>
        <begin position="173"/>
        <end position="224"/>
    </location>
</feature>
<comment type="caution">
    <text evidence="5">The sequence shown here is derived from an EMBL/GenBank/DDBJ whole genome shotgun (WGS) entry which is preliminary data.</text>
</comment>
<dbReference type="InterPro" id="IPR031803">
    <property type="entry name" value="BAT_GAF/HTH-assoc"/>
</dbReference>
<dbReference type="Pfam" id="PF04967">
    <property type="entry name" value="HTH_10"/>
    <property type="match status" value="1"/>
</dbReference>
<accession>L9XM12</accession>
<keyword evidence="1" id="KW-0805">Transcription regulation</keyword>
<dbReference type="PANTHER" id="PTHR34236:SF1">
    <property type="entry name" value="DIMETHYL SULFOXIDE REDUCTASE TRANSCRIPTIONAL ACTIVATOR"/>
    <property type="match status" value="1"/>
</dbReference>